<dbReference type="GO" id="GO:0005576">
    <property type="term" value="C:extracellular region"/>
    <property type="evidence" value="ECO:0007669"/>
    <property type="project" value="UniProtKB-SubCell"/>
</dbReference>
<dbReference type="GO" id="GO:0009986">
    <property type="term" value="C:cell surface"/>
    <property type="evidence" value="ECO:0007669"/>
    <property type="project" value="InterPro"/>
</dbReference>
<comment type="caution">
    <text evidence="6">The sequence shown here is derived from an EMBL/GenBank/DDBJ whole genome shotgun (WGS) entry which is preliminary data.</text>
</comment>
<sequence>MMKPIVFALLVTLFGVAEAKMQNVTVHGIAVCDKHRMPNVLVELWEKDTLDPNDLLDSVHTNKEGEFKLKGGEDEVGSIEPFIRVTHKCKASVKPDKVCSRKTEYIVPKSHINGPIYDMTYMTLDIFNKGEKEDCVKPKL</sequence>
<evidence type="ECO:0000256" key="5">
    <source>
        <dbReference type="SAM" id="SignalP"/>
    </source>
</evidence>
<evidence type="ECO:0000313" key="6">
    <source>
        <dbReference type="EMBL" id="GMT26265.1"/>
    </source>
</evidence>
<proteinExistence type="inferred from homology"/>
<protein>
    <recommendedName>
        <fullName evidence="8">Transthyretin-like family protein</fullName>
    </recommendedName>
</protein>
<dbReference type="AlphaFoldDB" id="A0AAV5W797"/>
<feature type="chain" id="PRO_5043955379" description="Transthyretin-like family protein" evidence="5">
    <location>
        <begin position="20"/>
        <end position="140"/>
    </location>
</feature>
<dbReference type="EMBL" id="BTSY01000004">
    <property type="protein sequence ID" value="GMT26265.1"/>
    <property type="molecule type" value="Genomic_DNA"/>
</dbReference>
<evidence type="ECO:0000313" key="7">
    <source>
        <dbReference type="Proteomes" id="UP001432322"/>
    </source>
</evidence>
<keyword evidence="4 5" id="KW-0732">Signal</keyword>
<keyword evidence="7" id="KW-1185">Reference proteome</keyword>
<evidence type="ECO:0000256" key="1">
    <source>
        <dbReference type="ARBA" id="ARBA00004613"/>
    </source>
</evidence>
<dbReference type="InterPro" id="IPR038479">
    <property type="entry name" value="Transthyretin-like_sf"/>
</dbReference>
<dbReference type="Gene3D" id="2.60.40.3330">
    <property type="match status" value="1"/>
</dbReference>
<dbReference type="InterPro" id="IPR001534">
    <property type="entry name" value="Transthyretin-like"/>
</dbReference>
<keyword evidence="3" id="KW-0964">Secreted</keyword>
<feature type="signal peptide" evidence="5">
    <location>
        <begin position="1"/>
        <end position="19"/>
    </location>
</feature>
<organism evidence="6 7">
    <name type="scientific">Pristionchus fissidentatus</name>
    <dbReference type="NCBI Taxonomy" id="1538716"/>
    <lineage>
        <taxon>Eukaryota</taxon>
        <taxon>Metazoa</taxon>
        <taxon>Ecdysozoa</taxon>
        <taxon>Nematoda</taxon>
        <taxon>Chromadorea</taxon>
        <taxon>Rhabditida</taxon>
        <taxon>Rhabditina</taxon>
        <taxon>Diplogasteromorpha</taxon>
        <taxon>Diplogasteroidea</taxon>
        <taxon>Neodiplogasteridae</taxon>
        <taxon>Pristionchus</taxon>
    </lineage>
</organism>
<evidence type="ECO:0000256" key="2">
    <source>
        <dbReference type="ARBA" id="ARBA00010112"/>
    </source>
</evidence>
<comment type="subcellular location">
    <subcellularLocation>
        <location evidence="1">Secreted</location>
    </subcellularLocation>
</comment>
<reference evidence="6" key="1">
    <citation type="submission" date="2023-10" db="EMBL/GenBank/DDBJ databases">
        <title>Genome assembly of Pristionchus species.</title>
        <authorList>
            <person name="Yoshida K."/>
            <person name="Sommer R.J."/>
        </authorList>
    </citation>
    <scope>NUCLEOTIDE SEQUENCE</scope>
    <source>
        <strain evidence="6">RS5133</strain>
    </source>
</reference>
<evidence type="ECO:0000256" key="3">
    <source>
        <dbReference type="ARBA" id="ARBA00022525"/>
    </source>
</evidence>
<evidence type="ECO:0000256" key="4">
    <source>
        <dbReference type="ARBA" id="ARBA00022729"/>
    </source>
</evidence>
<accession>A0AAV5W797</accession>
<name>A0AAV5W797_9BILA</name>
<evidence type="ECO:0008006" key="8">
    <source>
        <dbReference type="Google" id="ProtNLM"/>
    </source>
</evidence>
<dbReference type="PANTHER" id="PTHR21700">
    <property type="entry name" value="TRANSTHYRETIN-LIKE FAMILY PROTEIN-RELATED"/>
    <property type="match status" value="1"/>
</dbReference>
<dbReference type="Pfam" id="PF01060">
    <property type="entry name" value="TTR-52"/>
    <property type="match status" value="1"/>
</dbReference>
<dbReference type="PANTHER" id="PTHR21700:SF30">
    <property type="entry name" value="TRANSTHYRETIN-LIKE FAMILY PROTEIN"/>
    <property type="match status" value="1"/>
</dbReference>
<gene>
    <name evidence="6" type="ORF">PFISCL1PPCAC_17563</name>
</gene>
<comment type="similarity">
    <text evidence="2">Belongs to the nematode transthyretin-like family.</text>
</comment>
<dbReference type="Proteomes" id="UP001432322">
    <property type="component" value="Unassembled WGS sequence"/>
</dbReference>